<comment type="subcellular location">
    <subcellularLocation>
        <location evidence="1">Membrane</location>
        <topology evidence="1">Multi-pass membrane protein</topology>
    </subcellularLocation>
</comment>
<dbReference type="Proteomes" id="UP000009168">
    <property type="component" value="Unassembled WGS sequence"/>
</dbReference>
<feature type="transmembrane region" description="Helical" evidence="5">
    <location>
        <begin position="212"/>
        <end position="232"/>
    </location>
</feature>
<gene>
    <name evidence="8" type="ORF">TTHERM_00940250</name>
</gene>
<dbReference type="SUPFAM" id="SSF81321">
    <property type="entry name" value="Family A G protein-coupled receptor-like"/>
    <property type="match status" value="1"/>
</dbReference>
<dbReference type="InterPro" id="IPR017452">
    <property type="entry name" value="GPCR_Rhodpsn_7TM"/>
</dbReference>
<keyword evidence="4 5" id="KW-0472">Membrane</keyword>
<dbReference type="PROSITE" id="PS50262">
    <property type="entry name" value="G_PROTEIN_RECEP_F1_2"/>
    <property type="match status" value="1"/>
</dbReference>
<feature type="transmembrane region" description="Helical" evidence="5">
    <location>
        <begin position="170"/>
        <end position="191"/>
    </location>
</feature>
<dbReference type="GO" id="GO:0005886">
    <property type="term" value="C:plasma membrane"/>
    <property type="evidence" value="ECO:0007669"/>
    <property type="project" value="TreeGrafter"/>
</dbReference>
<name>X1W3R2_TETTS</name>
<evidence type="ECO:0000256" key="5">
    <source>
        <dbReference type="SAM" id="Phobius"/>
    </source>
</evidence>
<dbReference type="PANTHER" id="PTHR23112">
    <property type="entry name" value="G PROTEIN-COUPLED RECEPTOR 157-RELATED"/>
    <property type="match status" value="1"/>
</dbReference>
<keyword evidence="8" id="KW-0675">Receptor</keyword>
<organism evidence="8 9">
    <name type="scientific">Tetrahymena thermophila (strain SB210)</name>
    <dbReference type="NCBI Taxonomy" id="312017"/>
    <lineage>
        <taxon>Eukaryota</taxon>
        <taxon>Sar</taxon>
        <taxon>Alveolata</taxon>
        <taxon>Ciliophora</taxon>
        <taxon>Intramacronucleata</taxon>
        <taxon>Oligohymenophorea</taxon>
        <taxon>Hymenostomatida</taxon>
        <taxon>Tetrahymenina</taxon>
        <taxon>Tetrahymenidae</taxon>
        <taxon>Tetrahymena</taxon>
    </lineage>
</organism>
<dbReference type="RefSeq" id="XP_001026885.3">
    <property type="nucleotide sequence ID" value="XM_001026885.3"/>
</dbReference>
<protein>
    <submittedName>
        <fullName evidence="8">G protein coupled glucose receptor regulating Gpa2 protein</fullName>
    </submittedName>
</protein>
<feature type="transmembrane region" description="Helical" evidence="5">
    <location>
        <begin position="6"/>
        <end position="31"/>
    </location>
</feature>
<feature type="transmembrane region" description="Helical" evidence="5">
    <location>
        <begin position="244"/>
        <end position="264"/>
    </location>
</feature>
<feature type="transmembrane region" description="Helical" evidence="5">
    <location>
        <begin position="43"/>
        <end position="64"/>
    </location>
</feature>
<dbReference type="PROSITE" id="PS50261">
    <property type="entry name" value="G_PROTEIN_RECEP_F2_4"/>
    <property type="match status" value="1"/>
</dbReference>
<dbReference type="GO" id="GO:0007189">
    <property type="term" value="P:adenylate cyclase-activating G protein-coupled receptor signaling pathway"/>
    <property type="evidence" value="ECO:0007669"/>
    <property type="project" value="TreeGrafter"/>
</dbReference>
<dbReference type="InterPro" id="IPR017981">
    <property type="entry name" value="GPCR_2-like_7TM"/>
</dbReference>
<keyword evidence="9" id="KW-1185">Reference proteome</keyword>
<reference evidence="9" key="1">
    <citation type="journal article" date="2006" name="PLoS Biol.">
        <title>Macronuclear genome sequence of the ciliate Tetrahymena thermophila, a model eukaryote.</title>
        <authorList>
            <person name="Eisen J.A."/>
            <person name="Coyne R.S."/>
            <person name="Wu M."/>
            <person name="Wu D."/>
            <person name="Thiagarajan M."/>
            <person name="Wortman J.R."/>
            <person name="Badger J.H."/>
            <person name="Ren Q."/>
            <person name="Amedeo P."/>
            <person name="Jones K.M."/>
            <person name="Tallon L.J."/>
            <person name="Delcher A.L."/>
            <person name="Salzberg S.L."/>
            <person name="Silva J.C."/>
            <person name="Haas B.J."/>
            <person name="Majoros W.H."/>
            <person name="Farzad M."/>
            <person name="Carlton J.M."/>
            <person name="Smith R.K. Jr."/>
            <person name="Garg J."/>
            <person name="Pearlman R.E."/>
            <person name="Karrer K.M."/>
            <person name="Sun L."/>
            <person name="Manning G."/>
            <person name="Elde N.C."/>
            <person name="Turkewitz A.P."/>
            <person name="Asai D.J."/>
            <person name="Wilkes D.E."/>
            <person name="Wang Y."/>
            <person name="Cai H."/>
            <person name="Collins K."/>
            <person name="Stewart B.A."/>
            <person name="Lee S.R."/>
            <person name="Wilamowska K."/>
            <person name="Weinberg Z."/>
            <person name="Ruzzo W.L."/>
            <person name="Wloga D."/>
            <person name="Gaertig J."/>
            <person name="Frankel J."/>
            <person name="Tsao C.-C."/>
            <person name="Gorovsky M.A."/>
            <person name="Keeling P.J."/>
            <person name="Waller R.F."/>
            <person name="Patron N.J."/>
            <person name="Cherry J.M."/>
            <person name="Stover N.A."/>
            <person name="Krieger C.J."/>
            <person name="del Toro C."/>
            <person name="Ryder H.F."/>
            <person name="Williamson S.C."/>
            <person name="Barbeau R.A."/>
            <person name="Hamilton E.P."/>
            <person name="Orias E."/>
        </authorList>
    </citation>
    <scope>NUCLEOTIDE SEQUENCE [LARGE SCALE GENOMIC DNA]</scope>
    <source>
        <strain evidence="9">SB210</strain>
    </source>
</reference>
<keyword evidence="2 5" id="KW-0812">Transmembrane</keyword>
<dbReference type="STRING" id="312017.X1W3R2"/>
<dbReference type="InParanoid" id="X1W3R2"/>
<dbReference type="AlphaFoldDB" id="X1W3R2"/>
<evidence type="ECO:0000259" key="6">
    <source>
        <dbReference type="PROSITE" id="PS50261"/>
    </source>
</evidence>
<dbReference type="KEGG" id="tet:TTHERM_00940250"/>
<proteinExistence type="predicted"/>
<evidence type="ECO:0000259" key="7">
    <source>
        <dbReference type="PROSITE" id="PS50262"/>
    </source>
</evidence>
<dbReference type="GO" id="GO:0004930">
    <property type="term" value="F:G protein-coupled receptor activity"/>
    <property type="evidence" value="ECO:0007669"/>
    <property type="project" value="TreeGrafter"/>
</dbReference>
<keyword evidence="3 5" id="KW-1133">Transmembrane helix</keyword>
<feature type="domain" description="G-protein coupled receptors family 2 profile 2" evidence="6">
    <location>
        <begin position="8"/>
        <end position="265"/>
    </location>
</feature>
<evidence type="ECO:0000256" key="4">
    <source>
        <dbReference type="ARBA" id="ARBA00023136"/>
    </source>
</evidence>
<feature type="transmembrane region" description="Helical" evidence="5">
    <location>
        <begin position="126"/>
        <end position="143"/>
    </location>
</feature>
<dbReference type="GeneID" id="24442786"/>
<evidence type="ECO:0000256" key="3">
    <source>
        <dbReference type="ARBA" id="ARBA00022989"/>
    </source>
</evidence>
<evidence type="ECO:0000256" key="1">
    <source>
        <dbReference type="ARBA" id="ARBA00004141"/>
    </source>
</evidence>
<dbReference type="InterPro" id="IPR022343">
    <property type="entry name" value="GCR1-cAMP_receptor"/>
</dbReference>
<dbReference type="PRINTS" id="PR02001">
    <property type="entry name" value="GCR1CAMPR"/>
</dbReference>
<evidence type="ECO:0000256" key="2">
    <source>
        <dbReference type="ARBA" id="ARBA00022692"/>
    </source>
</evidence>
<sequence length="327" mass="38105">MAIDQTNGLIALSAVSGLSFITSLTVILVYIFNRKFRCFSHDLVIMLCASDLLYCFVALSRSIWMLSDSNAYIDGALCYIQAVYIQTFDISSCICTTSISYSLYLQMVKEVKLYKQSAFKMFWKRNYLIPFLCSLVFVVFNLVGHNDPYKETYCTVCSDNPMITQILQMIYFYIPQTVGLIFNIIMIYKVLKAYFQNRQKYRNISYSEIMKLVFYPLILLFCQIPLILIRIIEYSGQYFEDATIVLYVLSQSIGFLNSLFYAIVSLKMFGCECVSSSKYEDEDLKQRLTQRQNKNFKYIESNLSIDNQNTRAETKVLSQEDNLEWDE</sequence>
<dbReference type="Gene3D" id="1.20.1070.10">
    <property type="entry name" value="Rhodopsin 7-helix transmembrane proteins"/>
    <property type="match status" value="1"/>
</dbReference>
<feature type="transmembrane region" description="Helical" evidence="5">
    <location>
        <begin position="84"/>
        <end position="105"/>
    </location>
</feature>
<feature type="domain" description="G-protein coupled receptors family 1 profile" evidence="7">
    <location>
        <begin position="22"/>
        <end position="261"/>
    </location>
</feature>
<accession>X1W3R2</accession>
<evidence type="ECO:0000313" key="8">
    <source>
        <dbReference type="EMBL" id="EAS06640.3"/>
    </source>
</evidence>
<dbReference type="EMBL" id="GG662264">
    <property type="protein sequence ID" value="EAS06640.3"/>
    <property type="molecule type" value="Genomic_DNA"/>
</dbReference>
<dbReference type="SMR" id="X1W3R2"/>
<dbReference type="GO" id="GO:0007166">
    <property type="term" value="P:cell surface receptor signaling pathway"/>
    <property type="evidence" value="ECO:0007669"/>
    <property type="project" value="InterPro"/>
</dbReference>
<evidence type="ECO:0000313" key="9">
    <source>
        <dbReference type="Proteomes" id="UP000009168"/>
    </source>
</evidence>
<dbReference type="PANTHER" id="PTHR23112:SF0">
    <property type="entry name" value="TRANSMEMBRANE PROTEIN 116"/>
    <property type="match status" value="1"/>
</dbReference>